<dbReference type="EMBL" id="CP002585">
    <property type="protein sequence ID" value="AEA66883.1"/>
    <property type="molecule type" value="Genomic_DNA"/>
</dbReference>
<evidence type="ECO:0000256" key="1">
    <source>
        <dbReference type="SAM" id="MobiDB-lite"/>
    </source>
</evidence>
<dbReference type="Proteomes" id="UP000006692">
    <property type="component" value="Chromosome"/>
</dbReference>
<accession>F2KBV1</accession>
<feature type="region of interest" description="Disordered" evidence="1">
    <location>
        <begin position="130"/>
        <end position="158"/>
    </location>
</feature>
<sequence>MRLQKLENRSSSTPQEMMLDWLSPDDRRQHRWVIDYLIAKREQIRKHPEASNYDNLVIWSHNLRDEAIDELLIRNMKAAWRQKQYRNRQTSKKSYSFILDSEVKAQLDDLAKRQKRTIIDTLEGIIQQAARKAQKADDKKQQATKPSETAPKRTPGDW</sequence>
<evidence type="ECO:0000313" key="2">
    <source>
        <dbReference type="EMBL" id="AEA66883.1"/>
    </source>
</evidence>
<proteinExistence type="predicted"/>
<reference evidence="2 3" key="1">
    <citation type="journal article" date="2011" name="J. Bacteriol.">
        <title>Complete genome sequence of a beneficial plant root-associated bacterium, Pseudomonas brassicacearum.</title>
        <authorList>
            <person name="Ortet P."/>
            <person name="Barakat M."/>
            <person name="Lalaouna D."/>
            <person name="Fochesato S."/>
            <person name="Barbe V."/>
            <person name="Vacherie B."/>
            <person name="Santaella C."/>
            <person name="Heulin T."/>
            <person name="Achouak W."/>
        </authorList>
    </citation>
    <scope>NUCLEOTIDE SEQUENCE [LARGE SCALE GENOMIC DNA]</scope>
    <source>
        <strain evidence="2 3">NFM421</strain>
    </source>
</reference>
<reference key="2">
    <citation type="submission" date="2011-03" db="EMBL/GenBank/DDBJ databases">
        <title>Complete Genome Sequence of a beneficial plant roots-associated bacterium Pseudomonas brassicacearum.</title>
        <authorList>
            <person name="Ortet P."/>
            <person name="Barakat M."/>
            <person name="Lalaouna D."/>
            <person name="Fochesato S."/>
            <person name="Barbe V."/>
            <person name="Santaella C."/>
            <person name="Heulin T."/>
            <person name="Achouak W."/>
        </authorList>
    </citation>
    <scope>NUCLEOTIDE SEQUENCE</scope>
    <source>
        <strain>NFM421</strain>
    </source>
</reference>
<gene>
    <name evidence="2" type="ORF">PSEBR_cmegm17</name>
</gene>
<protein>
    <submittedName>
        <fullName evidence="2">Uncharacterized protein</fullName>
    </submittedName>
</protein>
<dbReference type="KEGG" id="pba:PSEBR_cmegm17"/>
<organism evidence="2 3">
    <name type="scientific">Pseudomonas brassicacearum (strain NFM421)</name>
    <dbReference type="NCBI Taxonomy" id="994484"/>
    <lineage>
        <taxon>Bacteria</taxon>
        <taxon>Pseudomonadati</taxon>
        <taxon>Pseudomonadota</taxon>
        <taxon>Gammaproteobacteria</taxon>
        <taxon>Pseudomonadales</taxon>
        <taxon>Pseudomonadaceae</taxon>
        <taxon>Pseudomonas</taxon>
    </lineage>
</organism>
<dbReference type="HOGENOM" id="CLU_1667884_0_0_6"/>
<evidence type="ECO:0000313" key="3">
    <source>
        <dbReference type="Proteomes" id="UP000006692"/>
    </source>
</evidence>
<dbReference type="AlphaFoldDB" id="F2KBV1"/>
<dbReference type="RefSeq" id="WP_013692216.1">
    <property type="nucleotide sequence ID" value="NC_015379.1"/>
</dbReference>
<name>F2KBV1_PSEBN</name>